<evidence type="ECO:0000256" key="3">
    <source>
        <dbReference type="ARBA" id="ARBA00004782"/>
    </source>
</evidence>
<dbReference type="OrthoDB" id="3766879at2"/>
<dbReference type="InterPro" id="IPR011234">
    <property type="entry name" value="Fumarylacetoacetase-like_C"/>
</dbReference>
<gene>
    <name evidence="17" type="ORF">DES47_105233</name>
</gene>
<feature type="binding site" evidence="13">
    <location>
        <position position="248"/>
    </location>
    <ligand>
        <name>Ca(2+)</name>
        <dbReference type="ChEBI" id="CHEBI:29108"/>
    </ligand>
</feature>
<dbReference type="GO" id="GO:0004334">
    <property type="term" value="F:fumarylacetoacetase activity"/>
    <property type="evidence" value="ECO:0007669"/>
    <property type="project" value="UniProtKB-EC"/>
</dbReference>
<dbReference type="GO" id="GO:0006572">
    <property type="term" value="P:L-tyrosine catabolic process"/>
    <property type="evidence" value="ECO:0007669"/>
    <property type="project" value="UniProtKB-KW"/>
</dbReference>
<dbReference type="Gene3D" id="2.30.30.230">
    <property type="entry name" value="Fumarylacetoacetase, N-terminal domain"/>
    <property type="match status" value="1"/>
</dbReference>
<dbReference type="AlphaFoldDB" id="A0A4R6QIC6"/>
<dbReference type="Gene3D" id="3.90.850.10">
    <property type="entry name" value="Fumarylacetoacetase-like, C-terminal domain"/>
    <property type="match status" value="1"/>
</dbReference>
<accession>A0A4R6QIC6</accession>
<evidence type="ECO:0000256" key="8">
    <source>
        <dbReference type="ARBA" id="ARBA00022842"/>
    </source>
</evidence>
<feature type="domain" description="Fumarylacetoacetase-like C-terminal" evidence="15">
    <location>
        <begin position="167"/>
        <end position="437"/>
    </location>
</feature>
<name>A0A4R6QIC6_9BURK</name>
<dbReference type="InParanoid" id="A0A4R6QIC6"/>
<dbReference type="SUPFAM" id="SSF56529">
    <property type="entry name" value="FAH"/>
    <property type="match status" value="1"/>
</dbReference>
<evidence type="ECO:0000256" key="9">
    <source>
        <dbReference type="ARBA" id="ARBA00022878"/>
    </source>
</evidence>
<keyword evidence="10" id="KW-0585">Phenylalanine catabolism</keyword>
<dbReference type="Proteomes" id="UP000295361">
    <property type="component" value="Unassembled WGS sequence"/>
</dbReference>
<dbReference type="UniPathway" id="UPA00139">
    <property type="reaction ID" value="UER00341"/>
</dbReference>
<dbReference type="InterPro" id="IPR015377">
    <property type="entry name" value="Fumarylacetoacetase_N"/>
</dbReference>
<evidence type="ECO:0000256" key="2">
    <source>
        <dbReference type="ARBA" id="ARBA00001946"/>
    </source>
</evidence>
<evidence type="ECO:0000259" key="16">
    <source>
        <dbReference type="Pfam" id="PF09298"/>
    </source>
</evidence>
<feature type="binding site" evidence="13">
    <location>
        <position position="216"/>
    </location>
    <ligand>
        <name>Ca(2+)</name>
        <dbReference type="ChEBI" id="CHEBI:29108"/>
    </ligand>
</feature>
<dbReference type="Pfam" id="PF09298">
    <property type="entry name" value="FAA_hydrolase_N"/>
    <property type="match status" value="1"/>
</dbReference>
<keyword evidence="5 13" id="KW-0479">Metal-binding</keyword>
<feature type="active site" description="Proton acceptor" evidence="11">
    <location>
        <position position="149"/>
    </location>
</feature>
<evidence type="ECO:0000256" key="6">
    <source>
        <dbReference type="ARBA" id="ARBA00022801"/>
    </source>
</evidence>
<evidence type="ECO:0000256" key="5">
    <source>
        <dbReference type="ARBA" id="ARBA00022723"/>
    </source>
</evidence>
<keyword evidence="7 13" id="KW-0106">Calcium</keyword>
<keyword evidence="9" id="KW-0828">Tyrosine catabolism</keyword>
<keyword evidence="18" id="KW-1185">Reference proteome</keyword>
<feature type="binding site" evidence="12">
    <location>
        <position position="374"/>
    </location>
    <ligand>
        <name>substrate</name>
    </ligand>
</feature>
<dbReference type="RefSeq" id="WP_133702410.1">
    <property type="nucleotide sequence ID" value="NZ_SNXS01000005.1"/>
</dbReference>
<feature type="binding site" evidence="13">
    <location>
        <position position="214"/>
    </location>
    <ligand>
        <name>Ca(2+)</name>
        <dbReference type="ChEBI" id="CHEBI:29108"/>
    </ligand>
</feature>
<organism evidence="17 18">
    <name type="scientific">Roseateles toxinivorans</name>
    <dbReference type="NCBI Taxonomy" id="270368"/>
    <lineage>
        <taxon>Bacteria</taxon>
        <taxon>Pseudomonadati</taxon>
        <taxon>Pseudomonadota</taxon>
        <taxon>Betaproteobacteria</taxon>
        <taxon>Burkholderiales</taxon>
        <taxon>Sphaerotilaceae</taxon>
        <taxon>Roseateles</taxon>
    </lineage>
</organism>
<dbReference type="EC" id="3.7.1.2" evidence="4"/>
<evidence type="ECO:0000256" key="12">
    <source>
        <dbReference type="PIRSR" id="PIRSR605959-2"/>
    </source>
</evidence>
<dbReference type="PANTHER" id="PTHR43069">
    <property type="entry name" value="FUMARYLACETOACETASE"/>
    <property type="match status" value="1"/>
</dbReference>
<dbReference type="EMBL" id="SNXS01000005">
    <property type="protein sequence ID" value="TDP63230.1"/>
    <property type="molecule type" value="Genomic_DNA"/>
</dbReference>
<sequence>MSLIDHTHDPLARSWVASANADDTDFPIQNLPFGRFRRAGTGEDWRLGVAIGDQILDLKLAVGAGPWDLRWSSPLQRLLEVLALGDLNVFMALSAAERRSVRHGLFAGLREGSLGEAALQSCLVPQAVAEMSLPCFIGDYTDFYTGIHHATTVGKLFRPDNPLLPNYKWVPIGYHGRVSSIGVSGSTVRRPLGQLKAPDSEVPVLAPCKRLDYELELAAFVAGGNALGEPISMAKADDHLFGVTLLNDWSARDIQAWEYQPLGPFLAKNFGSTISPWIVTMDALEPFRVPFAHPEGDPQPLPYIDSAKNRSEGGYDIDLEVWLQTAAMREKGEPATRLMRSNFKHAYWTLAQMLTHHASNGCNLQPGDLMGTGTQSGPEAGEGGSMLELSQGGKQAMTLPNGEQRTFLLDGDTVILRAHTARPGTRRIGFGDCAATITPAPSSIS</sequence>
<evidence type="ECO:0000256" key="14">
    <source>
        <dbReference type="SAM" id="MobiDB-lite"/>
    </source>
</evidence>
<feature type="binding site" evidence="13">
    <location>
        <position position="272"/>
    </location>
    <ligand>
        <name>Mg(2+)</name>
        <dbReference type="ChEBI" id="CHEBI:18420"/>
    </ligand>
</feature>
<evidence type="ECO:0000256" key="4">
    <source>
        <dbReference type="ARBA" id="ARBA00012094"/>
    </source>
</evidence>
<keyword evidence="8 13" id="KW-0460">Magnesium</keyword>
<evidence type="ECO:0000256" key="11">
    <source>
        <dbReference type="PIRSR" id="PIRSR605959-1"/>
    </source>
</evidence>
<dbReference type="GO" id="GO:0046872">
    <property type="term" value="F:metal ion binding"/>
    <property type="evidence" value="ECO:0007669"/>
    <property type="project" value="UniProtKB-KW"/>
</dbReference>
<evidence type="ECO:0000256" key="1">
    <source>
        <dbReference type="ARBA" id="ARBA00001913"/>
    </source>
</evidence>
<keyword evidence="6 17" id="KW-0378">Hydrolase</keyword>
<dbReference type="Pfam" id="PF01557">
    <property type="entry name" value="FAA_hydrolase"/>
    <property type="match status" value="1"/>
</dbReference>
<comment type="pathway">
    <text evidence="3">Amino-acid degradation; L-phenylalanine degradation; acetoacetate and fumarate from L-phenylalanine: step 6/6.</text>
</comment>
<proteinExistence type="predicted"/>
<evidence type="ECO:0000256" key="10">
    <source>
        <dbReference type="ARBA" id="ARBA00023232"/>
    </source>
</evidence>
<comment type="cofactor">
    <cofactor evidence="1 13">
        <name>Ca(2+)</name>
        <dbReference type="ChEBI" id="CHEBI:29108"/>
    </cofactor>
</comment>
<comment type="cofactor">
    <cofactor evidence="2 13">
        <name>Mg(2+)</name>
        <dbReference type="ChEBI" id="CHEBI:18420"/>
    </cofactor>
</comment>
<evidence type="ECO:0000313" key="17">
    <source>
        <dbReference type="EMBL" id="TDP63230.1"/>
    </source>
</evidence>
<reference evidence="17 18" key="1">
    <citation type="submission" date="2019-03" db="EMBL/GenBank/DDBJ databases">
        <title>Genomic Encyclopedia of Type Strains, Phase IV (KMG-IV): sequencing the most valuable type-strain genomes for metagenomic binning, comparative biology and taxonomic classification.</title>
        <authorList>
            <person name="Goeker M."/>
        </authorList>
    </citation>
    <scope>NUCLEOTIDE SEQUENCE [LARGE SCALE GENOMIC DNA]</scope>
    <source>
        <strain evidence="17 18">DSM 16998</strain>
    </source>
</reference>
<feature type="binding site" evidence="13">
    <location>
        <position position="248"/>
    </location>
    <ligand>
        <name>Mg(2+)</name>
        <dbReference type="ChEBI" id="CHEBI:18420"/>
    </ligand>
</feature>
<feature type="binding site" evidence="12">
    <location>
        <position position="255"/>
    </location>
    <ligand>
        <name>substrate</name>
    </ligand>
</feature>
<protein>
    <recommendedName>
        <fullName evidence="4">fumarylacetoacetase</fullName>
        <ecNumber evidence="4">3.7.1.2</ecNumber>
    </recommendedName>
</protein>
<evidence type="ECO:0000256" key="13">
    <source>
        <dbReference type="PIRSR" id="PIRSR605959-3"/>
    </source>
</evidence>
<evidence type="ECO:0000259" key="15">
    <source>
        <dbReference type="Pfam" id="PF01557"/>
    </source>
</evidence>
<dbReference type="InterPro" id="IPR036462">
    <property type="entry name" value="Fumarylacetoacetase_N_sf"/>
</dbReference>
<evidence type="ECO:0000313" key="18">
    <source>
        <dbReference type="Proteomes" id="UP000295361"/>
    </source>
</evidence>
<feature type="region of interest" description="Disordered" evidence="14">
    <location>
        <begin position="371"/>
        <end position="398"/>
    </location>
</feature>
<feature type="binding site" evidence="12">
    <location>
        <position position="158"/>
    </location>
    <ligand>
        <name>substrate</name>
    </ligand>
</feature>
<comment type="caution">
    <text evidence="17">The sequence shown here is derived from an EMBL/GenBank/DDBJ whole genome shotgun (WGS) entry which is preliminary data.</text>
</comment>
<dbReference type="NCBIfam" id="TIGR01266">
    <property type="entry name" value="fum_ac_acetase"/>
    <property type="match status" value="1"/>
</dbReference>
<dbReference type="PANTHER" id="PTHR43069:SF2">
    <property type="entry name" value="FUMARYLACETOACETASE"/>
    <property type="match status" value="1"/>
</dbReference>
<feature type="binding site" evidence="12">
    <location>
        <position position="259"/>
    </location>
    <ligand>
        <name>substrate</name>
    </ligand>
</feature>
<dbReference type="GO" id="GO:1902000">
    <property type="term" value="P:homogentisate catabolic process"/>
    <property type="evidence" value="ECO:0007669"/>
    <property type="project" value="TreeGrafter"/>
</dbReference>
<dbReference type="SUPFAM" id="SSF63433">
    <property type="entry name" value="Fumarylacetoacetate hydrolase, FAH, N-terminal domain"/>
    <property type="match status" value="1"/>
</dbReference>
<feature type="binding site" evidence="12">
    <location>
        <position position="144"/>
    </location>
    <ligand>
        <name>substrate</name>
    </ligand>
</feature>
<dbReference type="InterPro" id="IPR036663">
    <property type="entry name" value="Fumarylacetoacetase_C_sf"/>
</dbReference>
<evidence type="ECO:0000256" key="7">
    <source>
        <dbReference type="ARBA" id="ARBA00022837"/>
    </source>
</evidence>
<dbReference type="InterPro" id="IPR005959">
    <property type="entry name" value="Fumarylacetoacetase"/>
</dbReference>
<feature type="binding site" evidence="13">
    <location>
        <position position="142"/>
    </location>
    <ligand>
        <name>Ca(2+)</name>
        <dbReference type="ChEBI" id="CHEBI:29108"/>
    </ligand>
</feature>
<feature type="binding site" evidence="13">
    <location>
        <position position="268"/>
    </location>
    <ligand>
        <name>Mg(2+)</name>
        <dbReference type="ChEBI" id="CHEBI:18420"/>
    </ligand>
</feature>
<dbReference type="GO" id="GO:0006559">
    <property type="term" value="P:L-phenylalanine catabolic process"/>
    <property type="evidence" value="ECO:0007669"/>
    <property type="project" value="UniProtKB-UniPathway"/>
</dbReference>
<feature type="domain" description="Fumarylacetoacetase N-terminal" evidence="16">
    <location>
        <begin position="29"/>
        <end position="134"/>
    </location>
</feature>